<protein>
    <submittedName>
        <fullName evidence="1">Uncharacterized protein</fullName>
    </submittedName>
</protein>
<accession>A0A0E9QS79</accession>
<evidence type="ECO:0000313" key="1">
    <source>
        <dbReference type="EMBL" id="JAH18963.1"/>
    </source>
</evidence>
<name>A0A0E9QS79_ANGAN</name>
<sequence>MCNNEQLQKQDIHYLPTFVNDILCHSVSP</sequence>
<reference evidence="1" key="1">
    <citation type="submission" date="2014-11" db="EMBL/GenBank/DDBJ databases">
        <authorList>
            <person name="Amaro Gonzalez C."/>
        </authorList>
    </citation>
    <scope>NUCLEOTIDE SEQUENCE</scope>
</reference>
<dbReference type="EMBL" id="GBXM01089614">
    <property type="protein sequence ID" value="JAH18963.1"/>
    <property type="molecule type" value="Transcribed_RNA"/>
</dbReference>
<dbReference type="AlphaFoldDB" id="A0A0E9QS79"/>
<organism evidence="1">
    <name type="scientific">Anguilla anguilla</name>
    <name type="common">European freshwater eel</name>
    <name type="synonym">Muraena anguilla</name>
    <dbReference type="NCBI Taxonomy" id="7936"/>
    <lineage>
        <taxon>Eukaryota</taxon>
        <taxon>Metazoa</taxon>
        <taxon>Chordata</taxon>
        <taxon>Craniata</taxon>
        <taxon>Vertebrata</taxon>
        <taxon>Euteleostomi</taxon>
        <taxon>Actinopterygii</taxon>
        <taxon>Neopterygii</taxon>
        <taxon>Teleostei</taxon>
        <taxon>Anguilliformes</taxon>
        <taxon>Anguillidae</taxon>
        <taxon>Anguilla</taxon>
    </lineage>
</organism>
<reference evidence="1" key="2">
    <citation type="journal article" date="2015" name="Fish Shellfish Immunol.">
        <title>Early steps in the European eel (Anguilla anguilla)-Vibrio vulnificus interaction in the gills: Role of the RtxA13 toxin.</title>
        <authorList>
            <person name="Callol A."/>
            <person name="Pajuelo D."/>
            <person name="Ebbesson L."/>
            <person name="Teles M."/>
            <person name="MacKenzie S."/>
            <person name="Amaro C."/>
        </authorList>
    </citation>
    <scope>NUCLEOTIDE SEQUENCE</scope>
</reference>
<proteinExistence type="predicted"/>